<dbReference type="AlphaFoldDB" id="A0AAV9X402"/>
<proteinExistence type="predicted"/>
<dbReference type="Gene3D" id="2.60.120.1560">
    <property type="match status" value="1"/>
</dbReference>
<dbReference type="PROSITE" id="PS51257">
    <property type="entry name" value="PROKAR_LIPOPROTEIN"/>
    <property type="match status" value="1"/>
</dbReference>
<evidence type="ECO:0000313" key="3">
    <source>
        <dbReference type="EMBL" id="KAK6533815.1"/>
    </source>
</evidence>
<evidence type="ECO:0000313" key="4">
    <source>
        <dbReference type="Proteomes" id="UP001365542"/>
    </source>
</evidence>
<evidence type="ECO:0000256" key="1">
    <source>
        <dbReference type="SAM" id="SignalP"/>
    </source>
</evidence>
<protein>
    <recommendedName>
        <fullName evidence="2">PA14 domain-containing protein</fullName>
    </recommendedName>
</protein>
<dbReference type="PROSITE" id="PS51820">
    <property type="entry name" value="PA14"/>
    <property type="match status" value="1"/>
</dbReference>
<name>A0AAV9X402_9PEZI</name>
<dbReference type="InterPro" id="IPR018871">
    <property type="entry name" value="GLEYA_adhesin_domain"/>
</dbReference>
<gene>
    <name evidence="3" type="ORF">TWF694_002744</name>
</gene>
<feature type="domain" description="PA14" evidence="2">
    <location>
        <begin position="139"/>
        <end position="307"/>
    </location>
</feature>
<evidence type="ECO:0000259" key="2">
    <source>
        <dbReference type="PROSITE" id="PS51820"/>
    </source>
</evidence>
<keyword evidence="4" id="KW-1185">Reference proteome</keyword>
<dbReference type="SUPFAM" id="SSF56988">
    <property type="entry name" value="Anthrax protective antigen"/>
    <property type="match status" value="1"/>
</dbReference>
<keyword evidence="1" id="KW-0732">Signal</keyword>
<comment type="caution">
    <text evidence="3">The sequence shown here is derived from an EMBL/GenBank/DDBJ whole genome shotgun (WGS) entry which is preliminary data.</text>
</comment>
<feature type="signal peptide" evidence="1">
    <location>
        <begin position="1"/>
        <end position="21"/>
    </location>
</feature>
<sequence length="333" mass="35617">MLLKAYLKVWLISGLANHSFAQLTTCGCFCRVDSCYTALATTTFWPSQAISDCRSFRWESVTVGAETVTLTGSPPAGNPGLTEPPNPTRTIPAYAGQCANSAAYASACECIGVTATGTTFIHLPTATVWEIPTVPDTSCGNAGLEVAIYTNPYTTFESGYSNFVPDAFKTKTPDGQSTTSSMGLLEADTATPDGLTPAVVDDYTLNYRGYFYAPATSTYTFSVTDADDIVLFWTGTIAQSGWLRTNENGESTWTGTTTPITANFQIDLNAGQYLPLRVMYANRGGGGKYTFEVWDNADPSNLYVKYGTASNLLVSHSCDGTAPAFTEAFGQET</sequence>
<dbReference type="InterPro" id="IPR037524">
    <property type="entry name" value="PA14/GLEYA"/>
</dbReference>
<feature type="chain" id="PRO_5043429582" description="PA14 domain-containing protein" evidence="1">
    <location>
        <begin position="22"/>
        <end position="333"/>
    </location>
</feature>
<organism evidence="3 4">
    <name type="scientific">Orbilia ellipsospora</name>
    <dbReference type="NCBI Taxonomy" id="2528407"/>
    <lineage>
        <taxon>Eukaryota</taxon>
        <taxon>Fungi</taxon>
        <taxon>Dikarya</taxon>
        <taxon>Ascomycota</taxon>
        <taxon>Pezizomycotina</taxon>
        <taxon>Orbiliomycetes</taxon>
        <taxon>Orbiliales</taxon>
        <taxon>Orbiliaceae</taxon>
        <taxon>Orbilia</taxon>
    </lineage>
</organism>
<reference evidence="3 4" key="1">
    <citation type="submission" date="2019-10" db="EMBL/GenBank/DDBJ databases">
        <authorList>
            <person name="Palmer J.M."/>
        </authorList>
    </citation>
    <scope>NUCLEOTIDE SEQUENCE [LARGE SCALE GENOMIC DNA]</scope>
    <source>
        <strain evidence="3 4">TWF694</strain>
    </source>
</reference>
<dbReference type="Pfam" id="PF10528">
    <property type="entry name" value="GLEYA"/>
    <property type="match status" value="1"/>
</dbReference>
<dbReference type="Proteomes" id="UP001365542">
    <property type="component" value="Unassembled WGS sequence"/>
</dbReference>
<dbReference type="EMBL" id="JAVHJO010000011">
    <property type="protein sequence ID" value="KAK6533815.1"/>
    <property type="molecule type" value="Genomic_DNA"/>
</dbReference>
<accession>A0AAV9X402</accession>